<dbReference type="Gene3D" id="1.25.40.10">
    <property type="entry name" value="Tetratricopeptide repeat domain"/>
    <property type="match status" value="1"/>
</dbReference>
<name>A0ABW6X7N7_9ACTN</name>
<keyword evidence="4" id="KW-1185">Reference proteome</keyword>
<feature type="region of interest" description="Disordered" evidence="1">
    <location>
        <begin position="730"/>
        <end position="769"/>
    </location>
</feature>
<dbReference type="GO" id="GO:0016757">
    <property type="term" value="F:glycosyltransferase activity"/>
    <property type="evidence" value="ECO:0007669"/>
    <property type="project" value="UniProtKB-KW"/>
</dbReference>
<evidence type="ECO:0000256" key="1">
    <source>
        <dbReference type="SAM" id="MobiDB-lite"/>
    </source>
</evidence>
<evidence type="ECO:0000313" key="4">
    <source>
        <dbReference type="Proteomes" id="UP001602322"/>
    </source>
</evidence>
<dbReference type="Gene3D" id="3.40.50.2000">
    <property type="entry name" value="Glycogen Phosphorylase B"/>
    <property type="match status" value="2"/>
</dbReference>
<dbReference type="SUPFAM" id="SSF48452">
    <property type="entry name" value="TPR-like"/>
    <property type="match status" value="1"/>
</dbReference>
<proteinExistence type="predicted"/>
<protein>
    <submittedName>
        <fullName evidence="3">Glycosyltransferase</fullName>
        <ecNumber evidence="3">2.4.-.-</ecNumber>
    </submittedName>
</protein>
<dbReference type="EC" id="2.4.-.-" evidence="3"/>
<sequence length="1180" mass="127004">MDKSQVPNPYDYRNPVRNAALFVGRAAELATIDYELGQAGLDRASIHIAVHGQRASGKTSLLNRTEHLARERGLLPVRVDLVPGHASAAAFFRKVYEEVAEAVIAEGVLTEPEPVSGAQIRRMFAGAAPEPGFPLQFPEALALAGPLGVVPETPLRLDLAHFVKALGRPIVLLIDEAQLIAGEQEVLSVLRSLGTRLDGFVFVLAGTQSLLSTIDEVYSPLLRQFTEIKVERFEEPSDIAACVFQPLLHLGLLRLLSEGLRETAHELVRLTDGNPYEIQLYCHEMFARWQTGAASTMALTPDMLEAVRSRMESNRDVRDRALIRAVREMSPERLRAFNVLCWALDRATLDDIWFAYSLLGGGSVTREELVECRAELIEAGLLADSEIVRFEEETDLFDEIYVRLWTVGRVEREPHSPLLGRRETVGLLTMRLSCLLSELAEGDVRKLSTCCPGMSQEDVDGALLALEGLTASDAQPIPPTVEFLHQAVLRAGRPAALDLTTVTCVYGEYTTARWLYSRDDVDHDLEQDPGFRAAAERVAALGGELRIDRVRVPVRRWDELTAWLRKATGPLRADLAENYVTAAYAAYEQGDRAGALELLGEAFELERSGLAANNLLYLSLTSGDPDAALTWAAHAVELAEDPTARALSRYNAAMAHLMNENWPEAAAMLERAAADVAPLAVPEARVGYLLVPRTVQGSARLEFPEEGGADLLAAIGRAAELVRSIAPVTDDAGTDEAAPRTAAVAPTASEPQGVSAAGAVPGPRAASAAPVTPRPAVVLVVATEWWSVHGGLSTFNRDLCTALAAAGAVVHCVVLSASDAELAAARDSGVNLLVAPGAGEVVDDVRLTMRPKLPPGTSVDLVIGHSRITGQAAALLVDHFFDGARRLHFIHMAPDEIEWLKPGGDTGTALAAEDRTETERRLGKDAYRVVTVGPHLHERFLGELEKAPLRLDPGFDVADPAPRTPPAGAPLKVLVVGRMEDHHLKGLDLAARACGKAAAWRDREGLSRIGLVVRGVPRTGAEEQRKAIKDWAGNARLEVVVRVYSADRTRLAEDMNRASIVLMPSRAEGFGLVGLEALTAGVPVLISEASGLAQLLREKLGHEVAARVVVPMSGDDEVDAEAWARKTDMVLADLPSAFRRAAELREVLAREVTWADAAASVLAQAAGTVPDASVPSAAAG</sequence>
<dbReference type="InterPro" id="IPR011990">
    <property type="entry name" value="TPR-like_helical_dom_sf"/>
</dbReference>
<keyword evidence="3" id="KW-0328">Glycosyltransferase</keyword>
<comment type="caution">
    <text evidence="3">The sequence shown here is derived from an EMBL/GenBank/DDBJ whole genome shotgun (WGS) entry which is preliminary data.</text>
</comment>
<dbReference type="Pfam" id="PF13191">
    <property type="entry name" value="AAA_16"/>
    <property type="match status" value="1"/>
</dbReference>
<dbReference type="SUPFAM" id="SSF53756">
    <property type="entry name" value="UDP-Glycosyltransferase/glycogen phosphorylase"/>
    <property type="match status" value="1"/>
</dbReference>
<evidence type="ECO:0000313" key="3">
    <source>
        <dbReference type="EMBL" id="MFF5898092.1"/>
    </source>
</evidence>
<dbReference type="PANTHER" id="PTHR34301:SF8">
    <property type="entry name" value="ATPASE DOMAIN-CONTAINING PROTEIN"/>
    <property type="match status" value="1"/>
</dbReference>
<evidence type="ECO:0000259" key="2">
    <source>
        <dbReference type="Pfam" id="PF13191"/>
    </source>
</evidence>
<reference evidence="3 4" key="1">
    <citation type="submission" date="2024-10" db="EMBL/GenBank/DDBJ databases">
        <title>The Natural Products Discovery Center: Release of the First 8490 Sequenced Strains for Exploring Actinobacteria Biosynthetic Diversity.</title>
        <authorList>
            <person name="Kalkreuter E."/>
            <person name="Kautsar S.A."/>
            <person name="Yang D."/>
            <person name="Bader C.D."/>
            <person name="Teijaro C.N."/>
            <person name="Fluegel L."/>
            <person name="Davis C.M."/>
            <person name="Simpson J.R."/>
            <person name="Lauterbach L."/>
            <person name="Steele A.D."/>
            <person name="Gui C."/>
            <person name="Meng S."/>
            <person name="Li G."/>
            <person name="Viehrig K."/>
            <person name="Ye F."/>
            <person name="Su P."/>
            <person name="Kiefer A.F."/>
            <person name="Nichols A."/>
            <person name="Cepeda A.J."/>
            <person name="Yan W."/>
            <person name="Fan B."/>
            <person name="Jiang Y."/>
            <person name="Adhikari A."/>
            <person name="Zheng C.-J."/>
            <person name="Schuster L."/>
            <person name="Cowan T.M."/>
            <person name="Smanski M.J."/>
            <person name="Chevrette M.G."/>
            <person name="De Carvalho L.P.S."/>
            <person name="Shen B."/>
        </authorList>
    </citation>
    <scope>NUCLEOTIDE SEQUENCE [LARGE SCALE GENOMIC DNA]</scope>
    <source>
        <strain evidence="3 4">NPDC012540</strain>
    </source>
</reference>
<dbReference type="RefSeq" id="WP_387903985.1">
    <property type="nucleotide sequence ID" value="NZ_JBIBEG010000005.1"/>
</dbReference>
<dbReference type="Proteomes" id="UP001602322">
    <property type="component" value="Unassembled WGS sequence"/>
</dbReference>
<feature type="compositionally biased region" description="Low complexity" evidence="1">
    <location>
        <begin position="739"/>
        <end position="748"/>
    </location>
</feature>
<dbReference type="PANTHER" id="PTHR34301">
    <property type="entry name" value="DNA-BINDING PROTEIN-RELATED"/>
    <property type="match status" value="1"/>
</dbReference>
<accession>A0ABW6X7N7</accession>
<dbReference type="SUPFAM" id="SSF52540">
    <property type="entry name" value="P-loop containing nucleoside triphosphate hydrolases"/>
    <property type="match status" value="1"/>
</dbReference>
<organism evidence="3 4">
    <name type="scientific">Streptomyces argenteolus</name>
    <dbReference type="NCBI Taxonomy" id="67274"/>
    <lineage>
        <taxon>Bacteria</taxon>
        <taxon>Bacillati</taxon>
        <taxon>Actinomycetota</taxon>
        <taxon>Actinomycetes</taxon>
        <taxon>Kitasatosporales</taxon>
        <taxon>Streptomycetaceae</taxon>
        <taxon>Streptomyces</taxon>
    </lineage>
</organism>
<dbReference type="Pfam" id="PF20706">
    <property type="entry name" value="GT4-conflict"/>
    <property type="match status" value="1"/>
</dbReference>
<dbReference type="InterPro" id="IPR041664">
    <property type="entry name" value="AAA_16"/>
</dbReference>
<gene>
    <name evidence="3" type="ORF">ACFY8O_19450</name>
</gene>
<keyword evidence="3" id="KW-0808">Transferase</keyword>
<dbReference type="InterPro" id="IPR027417">
    <property type="entry name" value="P-loop_NTPase"/>
</dbReference>
<dbReference type="Gene3D" id="3.40.50.300">
    <property type="entry name" value="P-loop containing nucleotide triphosphate hydrolases"/>
    <property type="match status" value="1"/>
</dbReference>
<dbReference type="EMBL" id="JBIBEG010000005">
    <property type="protein sequence ID" value="MFF5898092.1"/>
    <property type="molecule type" value="Genomic_DNA"/>
</dbReference>
<dbReference type="CDD" id="cd03801">
    <property type="entry name" value="GT4_PimA-like"/>
    <property type="match status" value="1"/>
</dbReference>
<feature type="domain" description="Orc1-like AAA ATPase" evidence="2">
    <location>
        <begin position="22"/>
        <end position="196"/>
    </location>
</feature>